<evidence type="ECO:0000256" key="3">
    <source>
        <dbReference type="ARBA" id="ARBA00022630"/>
    </source>
</evidence>
<organism evidence="7 8">
    <name type="scientific">Dactylosporangium maewongense</name>
    <dbReference type="NCBI Taxonomy" id="634393"/>
    <lineage>
        <taxon>Bacteria</taxon>
        <taxon>Bacillati</taxon>
        <taxon>Actinomycetota</taxon>
        <taxon>Actinomycetes</taxon>
        <taxon>Micromonosporales</taxon>
        <taxon>Micromonosporaceae</taxon>
        <taxon>Dactylosporangium</taxon>
    </lineage>
</organism>
<dbReference type="PANTHER" id="PTHR43884">
    <property type="entry name" value="ACYL-COA DEHYDROGENASE"/>
    <property type="match status" value="1"/>
</dbReference>
<dbReference type="PANTHER" id="PTHR43884:SF20">
    <property type="entry name" value="ACYL-COA DEHYDROGENASE FADE28"/>
    <property type="match status" value="1"/>
</dbReference>
<keyword evidence="4" id="KW-0274">FAD</keyword>
<name>A0ABN1ZMN9_9ACTN</name>
<dbReference type="RefSeq" id="WP_344499683.1">
    <property type="nucleotide sequence ID" value="NZ_BAAAQD010000001.1"/>
</dbReference>
<keyword evidence="8" id="KW-1185">Reference proteome</keyword>
<evidence type="ECO:0000313" key="7">
    <source>
        <dbReference type="EMBL" id="GAA1500991.1"/>
    </source>
</evidence>
<evidence type="ECO:0000256" key="2">
    <source>
        <dbReference type="ARBA" id="ARBA00009347"/>
    </source>
</evidence>
<dbReference type="InterPro" id="IPR037069">
    <property type="entry name" value="AcylCoA_DH/ox_N_sf"/>
</dbReference>
<keyword evidence="3" id="KW-0285">Flavoprotein</keyword>
<evidence type="ECO:0000256" key="5">
    <source>
        <dbReference type="ARBA" id="ARBA00023002"/>
    </source>
</evidence>
<keyword evidence="5" id="KW-0560">Oxidoreductase</keyword>
<dbReference type="Gene3D" id="1.20.140.10">
    <property type="entry name" value="Butyryl-CoA Dehydrogenase, subunit A, domain 3"/>
    <property type="match status" value="1"/>
</dbReference>
<protein>
    <submittedName>
        <fullName evidence="7">Acyl-CoA dehydrogenase family protein</fullName>
    </submittedName>
</protein>
<dbReference type="InterPro" id="IPR009100">
    <property type="entry name" value="AcylCoA_DH/oxidase_NM_dom_sf"/>
</dbReference>
<comment type="cofactor">
    <cofactor evidence="1">
        <name>FAD</name>
        <dbReference type="ChEBI" id="CHEBI:57692"/>
    </cofactor>
</comment>
<evidence type="ECO:0000256" key="1">
    <source>
        <dbReference type="ARBA" id="ARBA00001974"/>
    </source>
</evidence>
<reference evidence="7 8" key="1">
    <citation type="journal article" date="2019" name="Int. J. Syst. Evol. Microbiol.">
        <title>The Global Catalogue of Microorganisms (GCM) 10K type strain sequencing project: providing services to taxonomists for standard genome sequencing and annotation.</title>
        <authorList>
            <consortium name="The Broad Institute Genomics Platform"/>
            <consortium name="The Broad Institute Genome Sequencing Center for Infectious Disease"/>
            <person name="Wu L."/>
            <person name="Ma J."/>
        </authorList>
    </citation>
    <scope>NUCLEOTIDE SEQUENCE [LARGE SCALE GENOMIC DNA]</scope>
    <source>
        <strain evidence="7 8">JCM 15933</strain>
    </source>
</reference>
<dbReference type="InterPro" id="IPR036250">
    <property type="entry name" value="AcylCo_DH-like_C"/>
</dbReference>
<evidence type="ECO:0000313" key="8">
    <source>
        <dbReference type="Proteomes" id="UP001501470"/>
    </source>
</evidence>
<dbReference type="Proteomes" id="UP001501470">
    <property type="component" value="Unassembled WGS sequence"/>
</dbReference>
<accession>A0ABN1ZMN9</accession>
<dbReference type="Gene3D" id="1.10.540.10">
    <property type="entry name" value="Acyl-CoA dehydrogenase/oxidase, N-terminal domain"/>
    <property type="match status" value="1"/>
</dbReference>
<gene>
    <name evidence="7" type="ORF">GCM10009827_008660</name>
</gene>
<proteinExistence type="inferred from homology"/>
<dbReference type="InterPro" id="IPR009075">
    <property type="entry name" value="AcylCo_DH/oxidase_C"/>
</dbReference>
<comment type="similarity">
    <text evidence="2">Belongs to the acyl-CoA dehydrogenase family.</text>
</comment>
<dbReference type="SUPFAM" id="SSF56645">
    <property type="entry name" value="Acyl-CoA dehydrogenase NM domain-like"/>
    <property type="match status" value="1"/>
</dbReference>
<dbReference type="Pfam" id="PF00441">
    <property type="entry name" value="Acyl-CoA_dh_1"/>
    <property type="match status" value="1"/>
</dbReference>
<evidence type="ECO:0000256" key="4">
    <source>
        <dbReference type="ARBA" id="ARBA00022827"/>
    </source>
</evidence>
<sequence length="330" mass="34576">MTLEQEQKQEQEQEHAALRESVAAFFSTGADWGRLTGELGLTALAIGEDHGGFGASLVEVGIVLEEAGAALLHSPLLSTTVAALALDPDLPAAASLLPALAAGDLIGAVALDGSCTARPDGDGFVLDGSFAHVLDAESAGVVIVSDGTALYAVTDPDIRPQPTLDQTRGQGTLVLWQAPGRLVARDAARAQDLLHAALAAESVGVARASLRVTVEHLRTREQFGVPLATFQALRHRVADLHVHLEQAVSSVWYALRAAGTSEFATAAPLAKLIATEAAWTVTRASIQLLGGIGFTWEHDAHRFLKRATANRLLAGDPVALRRLLLSRAGL</sequence>
<dbReference type="EMBL" id="BAAAQD010000001">
    <property type="protein sequence ID" value="GAA1500991.1"/>
    <property type="molecule type" value="Genomic_DNA"/>
</dbReference>
<evidence type="ECO:0000259" key="6">
    <source>
        <dbReference type="Pfam" id="PF00441"/>
    </source>
</evidence>
<feature type="domain" description="Acyl-CoA dehydrogenase/oxidase C-terminal" evidence="6">
    <location>
        <begin position="196"/>
        <end position="317"/>
    </location>
</feature>
<dbReference type="SUPFAM" id="SSF47203">
    <property type="entry name" value="Acyl-CoA dehydrogenase C-terminal domain-like"/>
    <property type="match status" value="1"/>
</dbReference>
<comment type="caution">
    <text evidence="7">The sequence shown here is derived from an EMBL/GenBank/DDBJ whole genome shotgun (WGS) entry which is preliminary data.</text>
</comment>